<dbReference type="Proteomes" id="UP001431572">
    <property type="component" value="Chromosome 2"/>
</dbReference>
<dbReference type="EMBL" id="CP128400">
    <property type="protein sequence ID" value="WJW68502.1"/>
    <property type="molecule type" value="Genomic_DNA"/>
</dbReference>
<dbReference type="RefSeq" id="WP_341470408.1">
    <property type="nucleotide sequence ID" value="NZ_CP128400.1"/>
</dbReference>
<dbReference type="Proteomes" id="UP000521676">
    <property type="component" value="Unassembled WGS sequence"/>
</dbReference>
<dbReference type="Pfam" id="PF00480">
    <property type="entry name" value="ROK"/>
    <property type="match status" value="1"/>
</dbReference>
<dbReference type="InterPro" id="IPR049874">
    <property type="entry name" value="ROK_cs"/>
</dbReference>
<reference evidence="2 4" key="1">
    <citation type="submission" date="2020-06" db="EMBL/GenBank/DDBJ databases">
        <title>Anoxygenic phototrophic Chloroflexota member uses a Type I reaction center.</title>
        <authorList>
            <person name="Tsuji J.M."/>
            <person name="Shaw N.A."/>
            <person name="Nagashima S."/>
            <person name="Venkiteswaran J."/>
            <person name="Schiff S.L."/>
            <person name="Hanada S."/>
            <person name="Tank M."/>
            <person name="Neufeld J.D."/>
        </authorList>
    </citation>
    <scope>NUCLEOTIDE SEQUENCE [LARGE SCALE GENOMIC DNA]</scope>
    <source>
        <strain evidence="2">L227-S17</strain>
    </source>
</reference>
<evidence type="ECO:0000313" key="4">
    <source>
        <dbReference type="Proteomes" id="UP000521676"/>
    </source>
</evidence>
<evidence type="ECO:0000313" key="3">
    <source>
        <dbReference type="EMBL" id="WJW68502.1"/>
    </source>
</evidence>
<sequence>MSERYGIGVDVGGTKILAAVVDLESGEVIANTKKRTVGNKEKDLGNRIISAIEDCLSSAKLPQGIRPETIGIGAAGQVNREKGILVAAPNLGVPPNYPIAKIIADRFKSSVRLGNDVEVATLGELHYGAGRDFDNFVCVFVGTGIGGGIVQNGKPYRGSSGTAGEIGHIVVSAEGRLCGCGGRGHLEAYSSRTAITRTLLGELKRGKISILTELLAAEGIADPTTATSVAIRSKVIAQAVQAGDALVINTLTEAAEFLGLGLSSIINFYNPHRIILGGGLIEAVEMFYQYTLDEAKHESLAGAASVVDIVRAKLGDFSGVVGAALLGHQA</sequence>
<accession>A0A8T7M9E8</accession>
<dbReference type="AlphaFoldDB" id="A0A8T7M9E8"/>
<gene>
    <name evidence="2" type="ORF">HXX08_22160</name>
    <name evidence="3" type="ORF">OZ401_004116</name>
</gene>
<name>A0A8T7M9E8_9CHLR</name>
<proteinExistence type="inferred from homology"/>
<dbReference type="InterPro" id="IPR043129">
    <property type="entry name" value="ATPase_NBD"/>
</dbReference>
<evidence type="ECO:0000256" key="1">
    <source>
        <dbReference type="ARBA" id="ARBA00006479"/>
    </source>
</evidence>
<organism evidence="2 4">
    <name type="scientific">Candidatus Chlorohelix allophototropha</name>
    <dbReference type="NCBI Taxonomy" id="3003348"/>
    <lineage>
        <taxon>Bacteria</taxon>
        <taxon>Bacillati</taxon>
        <taxon>Chloroflexota</taxon>
        <taxon>Chloroflexia</taxon>
        <taxon>Candidatus Chloroheliales</taxon>
        <taxon>Candidatus Chloroheliaceae</taxon>
        <taxon>Candidatus Chlorohelix</taxon>
    </lineage>
</organism>
<comment type="similarity">
    <text evidence="1">Belongs to the ROK (NagC/XylR) family.</text>
</comment>
<dbReference type="PANTHER" id="PTHR18964">
    <property type="entry name" value="ROK (REPRESSOR, ORF, KINASE) FAMILY"/>
    <property type="match status" value="1"/>
</dbReference>
<dbReference type="PROSITE" id="PS01125">
    <property type="entry name" value="ROK"/>
    <property type="match status" value="1"/>
</dbReference>
<dbReference type="PANTHER" id="PTHR18964:SF149">
    <property type="entry name" value="BIFUNCTIONAL UDP-N-ACETYLGLUCOSAMINE 2-EPIMERASE_N-ACETYLMANNOSAMINE KINASE"/>
    <property type="match status" value="1"/>
</dbReference>
<dbReference type="EMBL" id="JACATZ010000003">
    <property type="protein sequence ID" value="NWJ48572.1"/>
    <property type="molecule type" value="Genomic_DNA"/>
</dbReference>
<dbReference type="Gene3D" id="3.30.420.40">
    <property type="match status" value="2"/>
</dbReference>
<evidence type="ECO:0000313" key="5">
    <source>
        <dbReference type="Proteomes" id="UP001431572"/>
    </source>
</evidence>
<reference evidence="3" key="2">
    <citation type="journal article" date="2024" name="Nature">
        <title>Anoxygenic phototroph of the Chloroflexota uses a type I reaction centre.</title>
        <authorList>
            <person name="Tsuji J.M."/>
            <person name="Shaw N.A."/>
            <person name="Nagashima S."/>
            <person name="Venkiteswaran J.J."/>
            <person name="Schiff S.L."/>
            <person name="Watanabe T."/>
            <person name="Fukui M."/>
            <person name="Hanada S."/>
            <person name="Tank M."/>
            <person name="Neufeld J.D."/>
        </authorList>
    </citation>
    <scope>NUCLEOTIDE SEQUENCE</scope>
    <source>
        <strain evidence="3">L227-S17</strain>
    </source>
</reference>
<dbReference type="InterPro" id="IPR000600">
    <property type="entry name" value="ROK"/>
</dbReference>
<protein>
    <submittedName>
        <fullName evidence="2">ROK family protein</fullName>
    </submittedName>
</protein>
<keyword evidence="5" id="KW-1185">Reference proteome</keyword>
<evidence type="ECO:0000313" key="2">
    <source>
        <dbReference type="EMBL" id="NWJ48572.1"/>
    </source>
</evidence>
<dbReference type="SUPFAM" id="SSF53067">
    <property type="entry name" value="Actin-like ATPase domain"/>
    <property type="match status" value="1"/>
</dbReference>
<dbReference type="CDD" id="cd23763">
    <property type="entry name" value="ASKHA_ATPase_ROK"/>
    <property type="match status" value="1"/>
</dbReference>